<keyword evidence="2" id="KW-0378">Hydrolase</keyword>
<evidence type="ECO:0000313" key="2">
    <source>
        <dbReference type="EMBL" id="CRL12183.1"/>
    </source>
</evidence>
<dbReference type="Proteomes" id="UP000043764">
    <property type="component" value="Unassembled WGS sequence"/>
</dbReference>
<gene>
    <name evidence="2" type="ORF">NIT7321_03055</name>
</gene>
<dbReference type="EMBL" id="CVRL01000039">
    <property type="protein sequence ID" value="CRL12183.1"/>
    <property type="molecule type" value="Genomic_DNA"/>
</dbReference>
<dbReference type="SUPFAM" id="SSF56266">
    <property type="entry name" value="DmpA/ArgJ-like"/>
    <property type="match status" value="1"/>
</dbReference>
<comment type="similarity">
    <text evidence="1">Belongs to the peptidase S58 family.</text>
</comment>
<dbReference type="STRING" id="481446.NIT7645_01780"/>
<protein>
    <submittedName>
        <fullName evidence="2">L-aminopeptidase/D-esterase</fullName>
    </submittedName>
</protein>
<reference evidence="3" key="1">
    <citation type="submission" date="2015-05" db="EMBL/GenBank/DDBJ databases">
        <authorList>
            <person name="Rodrigo-Torres Lidia"/>
            <person name="Arahal R.David."/>
        </authorList>
    </citation>
    <scope>NUCLEOTIDE SEQUENCE [LARGE SCALE GENOMIC DNA]</scope>
    <source>
        <strain evidence="3">CECT 7321</strain>
    </source>
</reference>
<dbReference type="CDD" id="cd02252">
    <property type="entry name" value="nylC_like"/>
    <property type="match status" value="1"/>
</dbReference>
<dbReference type="Pfam" id="PF03576">
    <property type="entry name" value="Peptidase_S58"/>
    <property type="match status" value="1"/>
</dbReference>
<dbReference type="AlphaFoldDB" id="A0A0H5D658"/>
<keyword evidence="2" id="KW-0645">Protease</keyword>
<dbReference type="InterPro" id="IPR016117">
    <property type="entry name" value="ArgJ-like_dom_sf"/>
</dbReference>
<sequence>MKPGPLNLITDVPGLKVGNAQDRTLKSGTTVLTANQPFTAGVHVMGGAPGTRETDLLAPDKSVAQIDALVLSGGSAFGLDACSGVVAGLRDDGRGFAVGPARVPIVPGAILFDLLNGGDKSWQHNPYAALGRAAYDAAAVEFDLGSVGAGTGALASRVKGGLGSASFVLPGGVTVGALLAANPLGSVTTPGDRHFWAAPFEIGNEFGGVGADPRGGFASPDPSLKIASMLELAAAAELPSEGSNTTIAIVATDAPLSKSQCQRLAIAAHDGIARAIVPAHSPGDGDLVFALSTGDASTAPPGGELEADLGDICHAAALCLSRAIARAAAEARAEPGDLLPAWNDLH</sequence>
<dbReference type="RefSeq" id="WP_050673987.1">
    <property type="nucleotide sequence ID" value="NZ_CVRL01000039.1"/>
</dbReference>
<keyword evidence="3" id="KW-1185">Reference proteome</keyword>
<evidence type="ECO:0000256" key="1">
    <source>
        <dbReference type="ARBA" id="ARBA00007068"/>
    </source>
</evidence>
<evidence type="ECO:0000313" key="3">
    <source>
        <dbReference type="Proteomes" id="UP000043764"/>
    </source>
</evidence>
<organism evidence="2 3">
    <name type="scientific">Phaeobacter italicus</name>
    <dbReference type="NCBI Taxonomy" id="481446"/>
    <lineage>
        <taxon>Bacteria</taxon>
        <taxon>Pseudomonadati</taxon>
        <taxon>Pseudomonadota</taxon>
        <taxon>Alphaproteobacteria</taxon>
        <taxon>Rhodobacterales</taxon>
        <taxon>Roseobacteraceae</taxon>
        <taxon>Phaeobacter</taxon>
    </lineage>
</organism>
<dbReference type="PANTHER" id="PTHR36512:SF3">
    <property type="entry name" value="BLR5678 PROTEIN"/>
    <property type="match status" value="1"/>
</dbReference>
<dbReference type="InterPro" id="IPR005321">
    <property type="entry name" value="Peptidase_S58_DmpA"/>
</dbReference>
<name>A0A0H5D658_9RHOB</name>
<dbReference type="GO" id="GO:0004177">
    <property type="term" value="F:aminopeptidase activity"/>
    <property type="evidence" value="ECO:0007669"/>
    <property type="project" value="UniProtKB-KW"/>
</dbReference>
<accession>A0A0H5D658</accession>
<keyword evidence="2" id="KW-0031">Aminopeptidase</keyword>
<dbReference type="Gene3D" id="3.60.70.12">
    <property type="entry name" value="L-amino peptidase D-ALA esterase/amidase"/>
    <property type="match status" value="1"/>
</dbReference>
<proteinExistence type="inferred from homology"/>
<dbReference type="PANTHER" id="PTHR36512">
    <property type="entry name" value="D-AMINOPEPTIDASE"/>
    <property type="match status" value="1"/>
</dbReference>